<evidence type="ECO:0000313" key="23">
    <source>
        <dbReference type="Proteomes" id="UP000001646"/>
    </source>
</evidence>
<dbReference type="PROSITE" id="PS51450">
    <property type="entry name" value="LRR"/>
    <property type="match status" value="1"/>
</dbReference>
<accession>G1KN28</accession>
<dbReference type="Gene3D" id="3.80.10.10">
    <property type="entry name" value="Ribonuclease Inhibitor"/>
    <property type="match status" value="2"/>
</dbReference>
<dbReference type="CTD" id="929"/>
<dbReference type="InterPro" id="IPR032675">
    <property type="entry name" value="LRR_dom_sf"/>
</dbReference>
<keyword evidence="12" id="KW-0677">Repeat</keyword>
<evidence type="ECO:0000256" key="6">
    <source>
        <dbReference type="ARBA" id="ARBA00022475"/>
    </source>
</evidence>
<evidence type="ECO:0000313" key="22">
    <source>
        <dbReference type="Ensembl" id="ENSACAP00000012751.3"/>
    </source>
</evidence>
<evidence type="ECO:0000256" key="18">
    <source>
        <dbReference type="ARBA" id="ARBA00023198"/>
    </source>
</evidence>
<organism evidence="22 23">
    <name type="scientific">Anolis carolinensis</name>
    <name type="common">Green anole</name>
    <name type="synonym">American chameleon</name>
    <dbReference type="NCBI Taxonomy" id="28377"/>
    <lineage>
        <taxon>Eukaryota</taxon>
        <taxon>Metazoa</taxon>
        <taxon>Chordata</taxon>
        <taxon>Craniata</taxon>
        <taxon>Vertebrata</taxon>
        <taxon>Euteleostomi</taxon>
        <taxon>Lepidosauria</taxon>
        <taxon>Squamata</taxon>
        <taxon>Bifurcata</taxon>
        <taxon>Unidentata</taxon>
        <taxon>Episquamata</taxon>
        <taxon>Toxicofera</taxon>
        <taxon>Iguania</taxon>
        <taxon>Dactyloidae</taxon>
        <taxon>Anolis</taxon>
    </lineage>
</organism>
<evidence type="ECO:0000256" key="13">
    <source>
        <dbReference type="ARBA" id="ARBA00022859"/>
    </source>
</evidence>
<comment type="subcellular location">
    <subcellularLocation>
        <location evidence="3">Cell membrane</location>
        <topology evidence="3">Lipid-anchor</topology>
        <topology evidence="3">GPI-anchor</topology>
    </subcellularLocation>
    <subcellularLocation>
        <location evidence="2">Golgi apparatus</location>
    </subcellularLocation>
    <subcellularLocation>
        <location evidence="1">Membrane raft</location>
    </subcellularLocation>
    <subcellularLocation>
        <location evidence="4">Secreted</location>
    </subcellularLocation>
</comment>
<keyword evidence="9" id="KW-0433">Leucine-rich repeat</keyword>
<dbReference type="HOGENOM" id="CLU_635462_0_0_1"/>
<evidence type="ECO:0000256" key="4">
    <source>
        <dbReference type="ARBA" id="ARBA00004613"/>
    </source>
</evidence>
<evidence type="ECO:0000256" key="12">
    <source>
        <dbReference type="ARBA" id="ARBA00022737"/>
    </source>
</evidence>
<dbReference type="AlphaFoldDB" id="G1KN28"/>
<evidence type="ECO:0000256" key="9">
    <source>
        <dbReference type="ARBA" id="ARBA00022614"/>
    </source>
</evidence>
<dbReference type="SUPFAM" id="SSF52058">
    <property type="entry name" value="L domain-like"/>
    <property type="match status" value="1"/>
</dbReference>
<keyword evidence="19" id="KW-0449">Lipoprotein</keyword>
<dbReference type="Ensembl" id="ENSACAT00000013007.3">
    <property type="protein sequence ID" value="ENSACAP00000012751.3"/>
    <property type="gene ID" value="ENSACAG00000013008.3"/>
</dbReference>
<dbReference type="Bgee" id="ENSACAG00000013008">
    <property type="expression patterns" value="Expressed in liver and 7 other cell types or tissues"/>
</dbReference>
<evidence type="ECO:0000256" key="10">
    <source>
        <dbReference type="ARBA" id="ARBA00022622"/>
    </source>
</evidence>
<keyword evidence="18" id="KW-0395">Inflammatory response</keyword>
<dbReference type="GeneID" id="103278613"/>
<keyword evidence="10" id="KW-0336">GPI-anchor</keyword>
<dbReference type="InterPro" id="IPR003591">
    <property type="entry name" value="Leu-rich_rpt_typical-subtyp"/>
</dbReference>
<evidence type="ECO:0000256" key="15">
    <source>
        <dbReference type="ARBA" id="ARBA00023136"/>
    </source>
</evidence>
<reference evidence="22" key="3">
    <citation type="submission" date="2025-09" db="UniProtKB">
        <authorList>
            <consortium name="Ensembl"/>
        </authorList>
    </citation>
    <scope>IDENTIFICATION</scope>
</reference>
<keyword evidence="13" id="KW-0391">Immunity</keyword>
<feature type="chain" id="PRO_5003413617" description="Monocyte differentiation antigen CD14" evidence="21">
    <location>
        <begin position="23"/>
        <end position="456"/>
    </location>
</feature>
<dbReference type="InterPro" id="IPR016337">
    <property type="entry name" value="Monocyte_diff_Ag_CD14"/>
</dbReference>
<keyword evidence="14" id="KW-0333">Golgi apparatus</keyword>
<dbReference type="GO" id="GO:0046696">
    <property type="term" value="C:lipopolysaccharide receptor complex"/>
    <property type="evidence" value="ECO:0000318"/>
    <property type="project" value="GO_Central"/>
</dbReference>
<name>G1KN28_ANOCA</name>
<keyword evidence="6" id="KW-1003">Cell membrane</keyword>
<evidence type="ECO:0000256" key="16">
    <source>
        <dbReference type="ARBA" id="ARBA00023157"/>
    </source>
</evidence>
<dbReference type="KEGG" id="acs:103278613"/>
<gene>
    <name evidence="22" type="primary">cd14</name>
</gene>
<evidence type="ECO:0000256" key="2">
    <source>
        <dbReference type="ARBA" id="ARBA00004555"/>
    </source>
</evidence>
<keyword evidence="15" id="KW-0472">Membrane</keyword>
<evidence type="ECO:0000256" key="21">
    <source>
        <dbReference type="SAM" id="SignalP"/>
    </source>
</evidence>
<dbReference type="GO" id="GO:0045121">
    <property type="term" value="C:membrane raft"/>
    <property type="evidence" value="ECO:0000318"/>
    <property type="project" value="GO_Central"/>
</dbReference>
<keyword evidence="23" id="KW-1185">Reference proteome</keyword>
<evidence type="ECO:0000256" key="7">
    <source>
        <dbReference type="ARBA" id="ARBA00022525"/>
    </source>
</evidence>
<dbReference type="GO" id="GO:0034142">
    <property type="term" value="P:toll-like receptor 4 signaling pathway"/>
    <property type="evidence" value="ECO:0000318"/>
    <property type="project" value="GO_Central"/>
</dbReference>
<evidence type="ECO:0000256" key="1">
    <source>
        <dbReference type="ARBA" id="ARBA00004285"/>
    </source>
</evidence>
<dbReference type="InParanoid" id="G1KN28"/>
<dbReference type="GO" id="GO:0005576">
    <property type="term" value="C:extracellular region"/>
    <property type="evidence" value="ECO:0007669"/>
    <property type="project" value="UniProtKB-SubCell"/>
</dbReference>
<dbReference type="GO" id="GO:0005794">
    <property type="term" value="C:Golgi apparatus"/>
    <property type="evidence" value="ECO:0007669"/>
    <property type="project" value="UniProtKB-SubCell"/>
</dbReference>
<evidence type="ECO:0000256" key="3">
    <source>
        <dbReference type="ARBA" id="ARBA00004609"/>
    </source>
</evidence>
<evidence type="ECO:0000256" key="8">
    <source>
        <dbReference type="ARBA" id="ARBA00022588"/>
    </source>
</evidence>
<keyword evidence="11 21" id="KW-0732">Signal</keyword>
<dbReference type="eggNOG" id="KOG4641">
    <property type="taxonomic scope" value="Eukaryota"/>
</dbReference>
<dbReference type="Proteomes" id="UP000001646">
    <property type="component" value="Chromosome 4"/>
</dbReference>
<keyword evidence="8" id="KW-0399">Innate immunity</keyword>
<dbReference type="InterPro" id="IPR001611">
    <property type="entry name" value="Leu-rich_rpt"/>
</dbReference>
<evidence type="ECO:0000256" key="14">
    <source>
        <dbReference type="ARBA" id="ARBA00023034"/>
    </source>
</evidence>
<feature type="signal peptide" evidence="21">
    <location>
        <begin position="1"/>
        <end position="22"/>
    </location>
</feature>
<evidence type="ECO:0000256" key="20">
    <source>
        <dbReference type="ARBA" id="ARBA00031013"/>
    </source>
</evidence>
<dbReference type="STRING" id="28377.ENSACAP00000012751"/>
<proteinExistence type="predicted"/>
<evidence type="ECO:0000256" key="17">
    <source>
        <dbReference type="ARBA" id="ARBA00023180"/>
    </source>
</evidence>
<evidence type="ECO:0000256" key="5">
    <source>
        <dbReference type="ARBA" id="ARBA00020237"/>
    </source>
</evidence>
<reference evidence="22" key="2">
    <citation type="submission" date="2025-08" db="UniProtKB">
        <authorList>
            <consortium name="Ensembl"/>
        </authorList>
    </citation>
    <scope>IDENTIFICATION</scope>
</reference>
<keyword evidence="7" id="KW-0964">Secreted</keyword>
<dbReference type="GO" id="GO:0001530">
    <property type="term" value="F:lipopolysaccharide binding"/>
    <property type="evidence" value="ECO:0000318"/>
    <property type="project" value="GO_Central"/>
</dbReference>
<dbReference type="PANTHER" id="PTHR10630:SF3">
    <property type="entry name" value="MONOCYTE DIFFERENTIATION ANTIGEN CD14"/>
    <property type="match status" value="1"/>
</dbReference>
<reference evidence="22 23" key="1">
    <citation type="submission" date="2009-12" db="EMBL/GenBank/DDBJ databases">
        <title>The Genome Sequence of Anolis carolinensis (Green Anole Lizard).</title>
        <authorList>
            <consortium name="The Genome Sequencing Platform"/>
            <person name="Di Palma F."/>
            <person name="Alfoldi J."/>
            <person name="Heiman D."/>
            <person name="Young S."/>
            <person name="Grabherr M."/>
            <person name="Johnson J."/>
            <person name="Lander E.S."/>
            <person name="Lindblad-Toh K."/>
        </authorList>
    </citation>
    <scope>NUCLEOTIDE SEQUENCE [LARGE SCALE GENOMIC DNA]</scope>
    <source>
        <strain evidence="22 23">JBL SC #1</strain>
    </source>
</reference>
<dbReference type="GO" id="GO:0045087">
    <property type="term" value="P:innate immune response"/>
    <property type="evidence" value="ECO:0007669"/>
    <property type="project" value="UniProtKB-KW"/>
</dbReference>
<protein>
    <recommendedName>
        <fullName evidence="5">Monocyte differentiation antigen CD14</fullName>
    </recommendedName>
    <alternativeName>
        <fullName evidence="20">Myeloid cell-specific leucine-rich glycoprotein</fullName>
    </alternativeName>
</protein>
<dbReference type="Pfam" id="PF00560">
    <property type="entry name" value="LRR_1"/>
    <property type="match status" value="1"/>
</dbReference>
<dbReference type="SMART" id="SM00369">
    <property type="entry name" value="LRR_TYP"/>
    <property type="match status" value="5"/>
</dbReference>
<evidence type="ECO:0000256" key="19">
    <source>
        <dbReference type="ARBA" id="ARBA00023288"/>
    </source>
</evidence>
<dbReference type="GO" id="GO:0071222">
    <property type="term" value="P:cellular response to lipopolysaccharide"/>
    <property type="evidence" value="ECO:0000318"/>
    <property type="project" value="GO_Central"/>
</dbReference>
<dbReference type="PANTHER" id="PTHR10630">
    <property type="entry name" value="MONOCYTE DIFFERENTIATION ANTIGEN CD14"/>
    <property type="match status" value="1"/>
</dbReference>
<dbReference type="RefSeq" id="XP_008107238.1">
    <property type="nucleotide sequence ID" value="XM_008109031.3"/>
</dbReference>
<keyword evidence="17" id="KW-0325">Glycoprotein</keyword>
<sequence>MHRTQAFVFYLLFGFNLPKAKGNCYFERSQQRCVCPLLVETEFYTLFNCLPATTYELREGNLEQFAVFSIIQTSPELIDYFNGLQVSKLIFTDLIVPEVLLPAAMQFLSFLPLVSELEFVNCTFLRSVDQLGINKFNLQVSSLRFHKVTAAPLDDRFDISSLQNCLKTLEILTVTESQVTSIPCKISTVLKTLHFLDLSGNHFQDQTLKTSFCRGAFSQLQVLKLHRNNLSSYETVCQTLAHLNRLTHLDLSRNDFLPGPPFSSCLWPQSLRVFNLSSTGLKHMDRALPPNIEVLDLSANHIFILDLSISGLKELYLSNNRLQTILSIKNLPGLEALSIDQNQLSQLPTKDLLHWKHLKSLRAGLNPYNCSCKQTIREIQGLATHKALLPDWPHDYICRSPPDYQDYLLDEVPLSLLQCNKAAVVRQGSIVCLLTCLHLVLGLVSLPTYRSQFVVL</sequence>
<dbReference type="GeneTree" id="ENSGT00390000005689"/>
<dbReference type="GO" id="GO:0009897">
    <property type="term" value="C:external side of plasma membrane"/>
    <property type="evidence" value="ECO:0000318"/>
    <property type="project" value="GO_Central"/>
</dbReference>
<dbReference type="OrthoDB" id="676979at2759"/>
<dbReference type="FunFam" id="3.80.10.10:FF:000244">
    <property type="entry name" value="Monocyte differentiation antigen CD14"/>
    <property type="match status" value="1"/>
</dbReference>
<evidence type="ECO:0000256" key="11">
    <source>
        <dbReference type="ARBA" id="ARBA00022729"/>
    </source>
</evidence>
<dbReference type="GO" id="GO:0001819">
    <property type="term" value="P:positive regulation of cytokine production"/>
    <property type="evidence" value="ECO:0000318"/>
    <property type="project" value="GO_Central"/>
</dbReference>
<dbReference type="GO" id="GO:0006954">
    <property type="term" value="P:inflammatory response"/>
    <property type="evidence" value="ECO:0007669"/>
    <property type="project" value="UniProtKB-KW"/>
</dbReference>
<keyword evidence="16" id="KW-1015">Disulfide bond</keyword>